<dbReference type="OrthoDB" id="6050186at2759"/>
<dbReference type="EMBL" id="VXIV02003143">
    <property type="protein sequence ID" value="KAF6020829.1"/>
    <property type="molecule type" value="Genomic_DNA"/>
</dbReference>
<dbReference type="PROSITE" id="PS50041">
    <property type="entry name" value="C_TYPE_LECTIN_2"/>
    <property type="match status" value="1"/>
</dbReference>
<dbReference type="InterPro" id="IPR016186">
    <property type="entry name" value="C-type_lectin-like/link_sf"/>
</dbReference>
<dbReference type="InterPro" id="IPR001304">
    <property type="entry name" value="C-type_lectin-like"/>
</dbReference>
<keyword evidence="2" id="KW-0732">Signal</keyword>
<name>A0A7J7J3Q3_BUGNE</name>
<evidence type="ECO:0000256" key="2">
    <source>
        <dbReference type="SAM" id="SignalP"/>
    </source>
</evidence>
<comment type="caution">
    <text evidence="4">The sequence shown here is derived from an EMBL/GenBank/DDBJ whole genome shotgun (WGS) entry which is preliminary data.</text>
</comment>
<feature type="domain" description="C-type lectin" evidence="3">
    <location>
        <begin position="520"/>
        <end position="647"/>
    </location>
</feature>
<dbReference type="InterPro" id="IPR050111">
    <property type="entry name" value="C-type_lectin/snaclec_domain"/>
</dbReference>
<feature type="coiled-coil region" evidence="1">
    <location>
        <begin position="258"/>
        <end position="502"/>
    </location>
</feature>
<feature type="chain" id="PRO_5029867783" evidence="2">
    <location>
        <begin position="20"/>
        <end position="731"/>
    </location>
</feature>
<proteinExistence type="predicted"/>
<dbReference type="SUPFAM" id="SSF56436">
    <property type="entry name" value="C-type lectin-like"/>
    <property type="match status" value="1"/>
</dbReference>
<dbReference type="AlphaFoldDB" id="A0A7J7J3Q3"/>
<keyword evidence="1" id="KW-0175">Coiled coil</keyword>
<keyword evidence="5" id="KW-1185">Reference proteome</keyword>
<dbReference type="Gene3D" id="3.10.100.10">
    <property type="entry name" value="Mannose-Binding Protein A, subunit A"/>
    <property type="match status" value="1"/>
</dbReference>
<reference evidence="4" key="1">
    <citation type="submission" date="2020-06" db="EMBL/GenBank/DDBJ databases">
        <title>Draft genome of Bugula neritina, a colonial animal packing powerful symbionts and potential medicines.</title>
        <authorList>
            <person name="Rayko M."/>
        </authorList>
    </citation>
    <scope>NUCLEOTIDE SEQUENCE [LARGE SCALE GENOMIC DNA]</scope>
    <source>
        <strain evidence="4">Kwan_BN1</strain>
    </source>
</reference>
<dbReference type="InterPro" id="IPR016187">
    <property type="entry name" value="CTDL_fold"/>
</dbReference>
<gene>
    <name evidence="4" type="ORF">EB796_020866</name>
</gene>
<feature type="signal peptide" evidence="2">
    <location>
        <begin position="1"/>
        <end position="19"/>
    </location>
</feature>
<dbReference type="CDD" id="cd00037">
    <property type="entry name" value="CLECT"/>
    <property type="match status" value="1"/>
</dbReference>
<evidence type="ECO:0000313" key="4">
    <source>
        <dbReference type="EMBL" id="KAF6020829.1"/>
    </source>
</evidence>
<dbReference type="Proteomes" id="UP000593567">
    <property type="component" value="Unassembled WGS sequence"/>
</dbReference>
<sequence>MKRHMVIALVALNILCIFATPLNNVAVEESDSQAAAVVAENLKGNPEELLKSYQSDGALVRVCDANSCTVSSVGAVKAMPYDSITNLMAVKGDPMLTKALTPSVDTVMASVKGLSAQQQRLEKLQAEMDALNAMFDKGAASSTKASTQYAAMMTKGIVLPAAPPKAYAAALPPSKGSVAAAAASKGSMQLEAAMCPMTMYELGKAQKLNAEVTSQLQTCNLKTAMLMREKAECEAGKAAAEMGKLAAEQQAAMNAKIAAEQKARADRLEILLAQANQENAALKNQKAILEETLSVTQDALTTEREKSAALTVALGQCNDDKAQLEAEKAVLISTLADTREQLAETQRALEKEKIEHQKTQRELEATIAERDAIEAARKQLEEAKQQLEDELAETKSQLEAMTVERDQLQIALDATNARLEQCTADKIQCEADLSNEKALTALLTGQLADAMALLAEEKKAREELTALLLQVKATAEALQEEVRKLQLENALLRDQLMKLKTEQEMALAMAAGCPSSYEKFGTSCYKYVREKTQWKMAQEQCMKDGGNLVAVESGLEQTFLVDYLKRQGVASEKYVLTSGYKSLPGGYWKWLGGADQYIGASGPTYWFNEMTKNKPQYDCQALYVFDPTYYASWASYPCNRPAVSVCEYQVPGLLSSPTDGAYISELLRNAPNYLQPTSSKGVLAIAPSSRPVGAPLTKGVPLAPTLKGSTLVMSPYAKGMVNMAPYLLKGV</sequence>
<dbReference type="SMART" id="SM00034">
    <property type="entry name" value="CLECT"/>
    <property type="match status" value="1"/>
</dbReference>
<protein>
    <submittedName>
        <fullName evidence="4">CLEC6A</fullName>
    </submittedName>
</protein>
<evidence type="ECO:0000256" key="1">
    <source>
        <dbReference type="SAM" id="Coils"/>
    </source>
</evidence>
<evidence type="ECO:0000313" key="5">
    <source>
        <dbReference type="Proteomes" id="UP000593567"/>
    </source>
</evidence>
<dbReference type="Pfam" id="PF00059">
    <property type="entry name" value="Lectin_C"/>
    <property type="match status" value="1"/>
</dbReference>
<dbReference type="PANTHER" id="PTHR22803">
    <property type="entry name" value="MANNOSE, PHOSPHOLIPASE, LECTIN RECEPTOR RELATED"/>
    <property type="match status" value="1"/>
</dbReference>
<organism evidence="4 5">
    <name type="scientific">Bugula neritina</name>
    <name type="common">Brown bryozoan</name>
    <name type="synonym">Sertularia neritina</name>
    <dbReference type="NCBI Taxonomy" id="10212"/>
    <lineage>
        <taxon>Eukaryota</taxon>
        <taxon>Metazoa</taxon>
        <taxon>Spiralia</taxon>
        <taxon>Lophotrochozoa</taxon>
        <taxon>Bryozoa</taxon>
        <taxon>Gymnolaemata</taxon>
        <taxon>Cheilostomatida</taxon>
        <taxon>Flustrina</taxon>
        <taxon>Buguloidea</taxon>
        <taxon>Bugulidae</taxon>
        <taxon>Bugula</taxon>
    </lineage>
</organism>
<accession>A0A7J7J3Q3</accession>
<evidence type="ECO:0000259" key="3">
    <source>
        <dbReference type="PROSITE" id="PS50041"/>
    </source>
</evidence>